<keyword evidence="2" id="KW-1185">Reference proteome</keyword>
<sequence>MPARFPCDHTTACHILHAVLVLGWKQDAASFYFCVNSGTVSKIVRGLSHHGATPLPF</sequence>
<protein>
    <recommendedName>
        <fullName evidence="3">Transposase</fullName>
    </recommendedName>
</protein>
<dbReference type="RefSeq" id="WP_183574299.1">
    <property type="nucleotide sequence ID" value="NZ_JACHOP010000048.1"/>
</dbReference>
<evidence type="ECO:0000313" key="2">
    <source>
        <dbReference type="Proteomes" id="UP000583454"/>
    </source>
</evidence>
<dbReference type="AlphaFoldDB" id="A0A840ZS03"/>
<accession>A0A840ZS03</accession>
<dbReference type="Proteomes" id="UP000583454">
    <property type="component" value="Unassembled WGS sequence"/>
</dbReference>
<evidence type="ECO:0008006" key="3">
    <source>
        <dbReference type="Google" id="ProtNLM"/>
    </source>
</evidence>
<dbReference type="EMBL" id="JACHOP010000048">
    <property type="protein sequence ID" value="MBB5760386.1"/>
    <property type="molecule type" value="Genomic_DNA"/>
</dbReference>
<organism evidence="1 2">
    <name type="scientific">Methylorubrum rhodinum</name>
    <dbReference type="NCBI Taxonomy" id="29428"/>
    <lineage>
        <taxon>Bacteria</taxon>
        <taxon>Pseudomonadati</taxon>
        <taxon>Pseudomonadota</taxon>
        <taxon>Alphaproteobacteria</taxon>
        <taxon>Hyphomicrobiales</taxon>
        <taxon>Methylobacteriaceae</taxon>
        <taxon>Methylorubrum</taxon>
    </lineage>
</organism>
<gene>
    <name evidence="1" type="ORF">HNR00_005136</name>
</gene>
<name>A0A840ZS03_9HYPH</name>
<evidence type="ECO:0000313" key="1">
    <source>
        <dbReference type="EMBL" id="MBB5760386.1"/>
    </source>
</evidence>
<comment type="caution">
    <text evidence="1">The sequence shown here is derived from an EMBL/GenBank/DDBJ whole genome shotgun (WGS) entry which is preliminary data.</text>
</comment>
<proteinExistence type="predicted"/>
<reference evidence="1 2" key="1">
    <citation type="submission" date="2020-08" db="EMBL/GenBank/DDBJ databases">
        <title>Genomic Encyclopedia of Type Strains, Phase IV (KMG-IV): sequencing the most valuable type-strain genomes for metagenomic binning, comparative biology and taxonomic classification.</title>
        <authorList>
            <person name="Goeker M."/>
        </authorList>
    </citation>
    <scope>NUCLEOTIDE SEQUENCE [LARGE SCALE GENOMIC DNA]</scope>
    <source>
        <strain evidence="1 2">DSM 2163</strain>
    </source>
</reference>